<accession>A0A8S5MFF7</accession>
<dbReference type="EMBL" id="BK014888">
    <property type="protein sequence ID" value="DAD80807.1"/>
    <property type="molecule type" value="Genomic_DNA"/>
</dbReference>
<organism evidence="1">
    <name type="scientific">Siphoviridae sp. ctWuM9</name>
    <dbReference type="NCBI Taxonomy" id="2826364"/>
    <lineage>
        <taxon>Viruses</taxon>
        <taxon>Duplodnaviria</taxon>
        <taxon>Heunggongvirae</taxon>
        <taxon>Uroviricota</taxon>
        <taxon>Caudoviricetes</taxon>
    </lineage>
</organism>
<reference evidence="1" key="1">
    <citation type="journal article" date="2021" name="Proc. Natl. Acad. Sci. U.S.A.">
        <title>A Catalog of Tens of Thousands of Viruses from Human Metagenomes Reveals Hidden Associations with Chronic Diseases.</title>
        <authorList>
            <person name="Tisza M.J."/>
            <person name="Buck C.B."/>
        </authorList>
    </citation>
    <scope>NUCLEOTIDE SEQUENCE</scope>
    <source>
        <strain evidence="1">CtWuM9</strain>
    </source>
</reference>
<sequence length="92" mass="10606">MDNEDLINNLFSVGVKLDLSYKFRNMIFELEEVKDENSEKILTIVSKVDELSGDKYTKEMVKEAKRAVTYFEDYIGCLKRISDLSKKSAIGD</sequence>
<name>A0A8S5MFF7_9CAUD</name>
<evidence type="ECO:0000313" key="1">
    <source>
        <dbReference type="EMBL" id="DAD80807.1"/>
    </source>
</evidence>
<proteinExistence type="predicted"/>
<protein>
    <submittedName>
        <fullName evidence="1">Uncharacterized protein</fullName>
    </submittedName>
</protein>